<evidence type="ECO:0000313" key="3">
    <source>
        <dbReference type="RefSeq" id="XP_013395879.1"/>
    </source>
</evidence>
<accession>A0A1S3IEJ1</accession>
<evidence type="ECO:0000256" key="1">
    <source>
        <dbReference type="SAM" id="MobiDB-lite"/>
    </source>
</evidence>
<dbReference type="STRING" id="7574.A0A1S3IEJ1"/>
<keyword evidence="2" id="KW-1185">Reference proteome</keyword>
<dbReference type="Proteomes" id="UP000085678">
    <property type="component" value="Unplaced"/>
</dbReference>
<evidence type="ECO:0000313" key="2">
    <source>
        <dbReference type="Proteomes" id="UP000085678"/>
    </source>
</evidence>
<protein>
    <submittedName>
        <fullName evidence="3">Uncharacterized protein LOC106162967</fullName>
    </submittedName>
</protein>
<name>A0A1S3IEJ1_LINAN</name>
<feature type="region of interest" description="Disordered" evidence="1">
    <location>
        <begin position="149"/>
        <end position="171"/>
    </location>
</feature>
<dbReference type="GeneID" id="106162967"/>
<sequence>MWYIVVRQAGGTGVLHVPITVQSGQTVAALSTEETDGASFQAYELVQGLPTSSGAFLITQPQTNPHISFATGGMATDHIIVHTLPMSSTQLPESMRSNENVTVQLNHLNQSQVIIQTQQGEQRVVALDMSAAGQGMEDGEQDVVPLAEASQQPPELGQVELSTDALSEIKL</sequence>
<gene>
    <name evidence="3" type="primary">LOC106162967</name>
</gene>
<dbReference type="AlphaFoldDB" id="A0A1S3IEJ1"/>
<proteinExistence type="predicted"/>
<organism evidence="2 3">
    <name type="scientific">Lingula anatina</name>
    <name type="common">Brachiopod</name>
    <name type="synonym">Lingula unguis</name>
    <dbReference type="NCBI Taxonomy" id="7574"/>
    <lineage>
        <taxon>Eukaryota</taxon>
        <taxon>Metazoa</taxon>
        <taxon>Spiralia</taxon>
        <taxon>Lophotrochozoa</taxon>
        <taxon>Brachiopoda</taxon>
        <taxon>Linguliformea</taxon>
        <taxon>Lingulata</taxon>
        <taxon>Lingulida</taxon>
        <taxon>Linguloidea</taxon>
        <taxon>Lingulidae</taxon>
        <taxon>Lingula</taxon>
    </lineage>
</organism>
<reference evidence="3" key="1">
    <citation type="submission" date="2025-08" db="UniProtKB">
        <authorList>
            <consortium name="RefSeq"/>
        </authorList>
    </citation>
    <scope>IDENTIFICATION</scope>
    <source>
        <tissue evidence="3">Gonads</tissue>
    </source>
</reference>
<dbReference type="InParanoid" id="A0A1S3IEJ1"/>
<dbReference type="KEGG" id="lak:106162967"/>
<dbReference type="RefSeq" id="XP_013395879.1">
    <property type="nucleotide sequence ID" value="XM_013540425.1"/>
</dbReference>